<dbReference type="PANTHER" id="PTHR40048:SF1">
    <property type="entry name" value="RHAMNOSYL O-METHYLTRANSFERASE"/>
    <property type="match status" value="1"/>
</dbReference>
<dbReference type="PANTHER" id="PTHR40048">
    <property type="entry name" value="RHAMNOSYL O-METHYLTRANSFERASE"/>
    <property type="match status" value="1"/>
</dbReference>
<dbReference type="AlphaFoldDB" id="A0A852ZP65"/>
<evidence type="ECO:0000313" key="3">
    <source>
        <dbReference type="EMBL" id="NYH93342.1"/>
    </source>
</evidence>
<dbReference type="EMBL" id="JACBZH010000001">
    <property type="protein sequence ID" value="NYH93342.1"/>
    <property type="molecule type" value="Genomic_DNA"/>
</dbReference>
<dbReference type="RefSeq" id="WP_202889519.1">
    <property type="nucleotide sequence ID" value="NZ_BAAARR010000045.1"/>
</dbReference>
<keyword evidence="4" id="KW-1185">Reference proteome</keyword>
<keyword evidence="2" id="KW-0808">Transferase</keyword>
<dbReference type="InterPro" id="IPR007072">
    <property type="entry name" value="RNMT_CmcI"/>
</dbReference>
<dbReference type="InterPro" id="IPR029063">
    <property type="entry name" value="SAM-dependent_MTases_sf"/>
</dbReference>
<dbReference type="GO" id="GO:0008610">
    <property type="term" value="P:lipid biosynthetic process"/>
    <property type="evidence" value="ECO:0007669"/>
    <property type="project" value="InterPro"/>
</dbReference>
<protein>
    <submittedName>
        <fullName evidence="3">Cephalosporin hydroxylase</fullName>
    </submittedName>
</protein>
<dbReference type="Gene3D" id="3.40.50.150">
    <property type="entry name" value="Vaccinia Virus protein VP39"/>
    <property type="match status" value="1"/>
</dbReference>
<dbReference type="GO" id="GO:0005886">
    <property type="term" value="C:plasma membrane"/>
    <property type="evidence" value="ECO:0007669"/>
    <property type="project" value="TreeGrafter"/>
</dbReference>
<evidence type="ECO:0000256" key="2">
    <source>
        <dbReference type="ARBA" id="ARBA00022679"/>
    </source>
</evidence>
<reference evidence="3 4" key="1">
    <citation type="submission" date="2020-07" db="EMBL/GenBank/DDBJ databases">
        <title>Sequencing the genomes of 1000 actinobacteria strains.</title>
        <authorList>
            <person name="Klenk H.-P."/>
        </authorList>
    </citation>
    <scope>NUCLEOTIDE SEQUENCE [LARGE SCALE GENOMIC DNA]</scope>
    <source>
        <strain evidence="3 4">DSM 18448</strain>
    </source>
</reference>
<comment type="caution">
    <text evidence="3">The sequence shown here is derived from an EMBL/GenBank/DDBJ whole genome shotgun (WGS) entry which is preliminary data.</text>
</comment>
<name>A0A852ZP65_9ACTN</name>
<sequence>MARRAKRGKGAETGRQALEAISRVAGGPVDDSPSPEHIEAVAAALEQLWDRSTGRIRPSKRLRRAVIDQFHRIYYGAKGTTWHNTYYRGVKIWKCPLDVWLYQEIMHEVQPDLIIETGTAFGGSGYFLADMCETMGRGRVVSIDIKSRTGGLVHPRLTFLIGSSTDPALKKEVLAMLPEGGKTLIILDSDHSQRHVLDEMRLWHDVVSTGSYLIVEDSNINGHPVDTTYGPGPWEAIDEFMKKNGDFEIDESKHKFLMTLNPRGYLKKVK</sequence>
<gene>
    <name evidence="3" type="ORF">F4554_005980</name>
</gene>
<proteinExistence type="predicted"/>
<evidence type="ECO:0000256" key="1">
    <source>
        <dbReference type="ARBA" id="ARBA00022603"/>
    </source>
</evidence>
<evidence type="ECO:0000313" key="4">
    <source>
        <dbReference type="Proteomes" id="UP000579605"/>
    </source>
</evidence>
<dbReference type="SUPFAM" id="SSF53335">
    <property type="entry name" value="S-adenosyl-L-methionine-dependent methyltransferases"/>
    <property type="match status" value="1"/>
</dbReference>
<dbReference type="GO" id="GO:0071770">
    <property type="term" value="P:DIM/DIP cell wall layer assembly"/>
    <property type="evidence" value="ECO:0007669"/>
    <property type="project" value="TreeGrafter"/>
</dbReference>
<organism evidence="3 4">
    <name type="scientific">Actinopolymorpha rutila</name>
    <dbReference type="NCBI Taxonomy" id="446787"/>
    <lineage>
        <taxon>Bacteria</taxon>
        <taxon>Bacillati</taxon>
        <taxon>Actinomycetota</taxon>
        <taxon>Actinomycetes</taxon>
        <taxon>Propionibacteriales</taxon>
        <taxon>Actinopolymorphaceae</taxon>
        <taxon>Actinopolymorpha</taxon>
    </lineage>
</organism>
<dbReference type="GO" id="GO:0008168">
    <property type="term" value="F:methyltransferase activity"/>
    <property type="evidence" value="ECO:0007669"/>
    <property type="project" value="UniProtKB-KW"/>
</dbReference>
<keyword evidence="1" id="KW-0489">Methyltransferase</keyword>
<accession>A0A852ZP65</accession>
<dbReference type="GO" id="GO:0032259">
    <property type="term" value="P:methylation"/>
    <property type="evidence" value="ECO:0007669"/>
    <property type="project" value="UniProtKB-KW"/>
</dbReference>
<dbReference type="Pfam" id="PF04989">
    <property type="entry name" value="RMNT_CmcI"/>
    <property type="match status" value="1"/>
</dbReference>
<dbReference type="Proteomes" id="UP000579605">
    <property type="component" value="Unassembled WGS sequence"/>
</dbReference>